<evidence type="ECO:0000313" key="2">
    <source>
        <dbReference type="Proteomes" id="UP000190890"/>
    </source>
</evidence>
<dbReference type="RefSeq" id="WP_077845569.1">
    <property type="nucleotide sequence ID" value="NZ_LZZM01000015.1"/>
</dbReference>
<dbReference type="OrthoDB" id="249246at2"/>
<dbReference type="EMBL" id="LZZM01000015">
    <property type="protein sequence ID" value="OOM82374.1"/>
    <property type="molecule type" value="Genomic_DNA"/>
</dbReference>
<accession>A0A1S8TXD8</accession>
<name>A0A1S8TXD8_9CLOT</name>
<comment type="caution">
    <text evidence="1">The sequence shown here is derived from an EMBL/GenBank/DDBJ whole genome shotgun (WGS) entry which is preliminary data.</text>
</comment>
<evidence type="ECO:0000313" key="1">
    <source>
        <dbReference type="EMBL" id="OOM82374.1"/>
    </source>
</evidence>
<dbReference type="STRING" id="29367.CLPUN_02520"/>
<organism evidence="1 2">
    <name type="scientific">Clostridium puniceum</name>
    <dbReference type="NCBI Taxonomy" id="29367"/>
    <lineage>
        <taxon>Bacteria</taxon>
        <taxon>Bacillati</taxon>
        <taxon>Bacillota</taxon>
        <taxon>Clostridia</taxon>
        <taxon>Eubacteriales</taxon>
        <taxon>Clostridiaceae</taxon>
        <taxon>Clostridium</taxon>
    </lineage>
</organism>
<gene>
    <name evidence="1" type="ORF">CLPUN_02520</name>
</gene>
<sequence>MDKRADEKILDFLNEVEKREAKKDICSGSVKIGNRYYEFEETEFFEGKLKIYIPKDFEDMPMEARKIKYPSGSRPEIIKSNEDGSIAITLNIIDSPLDEERVEELKNGMMNIIRKTNPANVFYEDGVLEVDSKNIGFFEFKSSAIDDFLYNIMFFLEFEGKTLMGTFSCLYKDYKDWRDIGFQVINTVKVIREYKGDEN</sequence>
<dbReference type="Proteomes" id="UP000190890">
    <property type="component" value="Unassembled WGS sequence"/>
</dbReference>
<proteinExistence type="predicted"/>
<keyword evidence="2" id="KW-1185">Reference proteome</keyword>
<dbReference type="AlphaFoldDB" id="A0A1S8TXD8"/>
<protein>
    <submittedName>
        <fullName evidence="1">Uncharacterized protein</fullName>
    </submittedName>
</protein>
<reference evidence="1 2" key="1">
    <citation type="submission" date="2016-05" db="EMBL/GenBank/DDBJ databases">
        <title>Microbial solvent formation.</title>
        <authorList>
            <person name="Poehlein A."/>
            <person name="Montoya Solano J.D."/>
            <person name="Flitsch S."/>
            <person name="Krabben P."/>
            <person name="Duerre P."/>
            <person name="Daniel R."/>
        </authorList>
    </citation>
    <scope>NUCLEOTIDE SEQUENCE [LARGE SCALE GENOMIC DNA]</scope>
    <source>
        <strain evidence="1 2">DSM 2619</strain>
    </source>
</reference>